<feature type="chain" id="PRO_5011781961" evidence="10">
    <location>
        <begin position="35"/>
        <end position="1106"/>
    </location>
</feature>
<feature type="signal peptide" evidence="10">
    <location>
        <begin position="1"/>
        <end position="34"/>
    </location>
</feature>
<dbReference type="InterPro" id="IPR012910">
    <property type="entry name" value="Plug_dom"/>
</dbReference>
<dbReference type="Gene3D" id="2.60.40.1120">
    <property type="entry name" value="Carboxypeptidase-like, regulatory domain"/>
    <property type="match status" value="1"/>
</dbReference>
<dbReference type="Proteomes" id="UP000199134">
    <property type="component" value="Unassembled WGS sequence"/>
</dbReference>
<keyword evidence="5 9" id="KW-0798">TonB box</keyword>
<dbReference type="Gene3D" id="2.40.170.20">
    <property type="entry name" value="TonB-dependent receptor, beta-barrel domain"/>
    <property type="match status" value="1"/>
</dbReference>
<keyword evidence="3 8" id="KW-1134">Transmembrane beta strand</keyword>
<evidence type="ECO:0000256" key="8">
    <source>
        <dbReference type="PROSITE-ProRule" id="PRU01360"/>
    </source>
</evidence>
<evidence type="ECO:0000256" key="2">
    <source>
        <dbReference type="ARBA" id="ARBA00022448"/>
    </source>
</evidence>
<evidence type="ECO:0000256" key="1">
    <source>
        <dbReference type="ARBA" id="ARBA00004571"/>
    </source>
</evidence>
<keyword evidence="4 8" id="KW-0812">Transmembrane</keyword>
<protein>
    <submittedName>
        <fullName evidence="13">TonB-linked outer membrane protein, SusC/RagA family</fullName>
    </submittedName>
</protein>
<dbReference type="InterPro" id="IPR008969">
    <property type="entry name" value="CarboxyPept-like_regulatory"/>
</dbReference>
<dbReference type="AlphaFoldDB" id="A0A1H0JX84"/>
<dbReference type="PROSITE" id="PS52016">
    <property type="entry name" value="TONB_DEPENDENT_REC_3"/>
    <property type="match status" value="1"/>
</dbReference>
<comment type="subcellular location">
    <subcellularLocation>
        <location evidence="1 8">Cell outer membrane</location>
        <topology evidence="1 8">Multi-pass membrane protein</topology>
    </subcellularLocation>
</comment>
<accession>A0A1H0JX84</accession>
<keyword evidence="10" id="KW-0732">Signal</keyword>
<dbReference type="SUPFAM" id="SSF56935">
    <property type="entry name" value="Porins"/>
    <property type="match status" value="1"/>
</dbReference>
<comment type="similarity">
    <text evidence="8 9">Belongs to the TonB-dependent receptor family.</text>
</comment>
<feature type="domain" description="TonB-dependent receptor plug" evidence="12">
    <location>
        <begin position="185"/>
        <end position="265"/>
    </location>
</feature>
<dbReference type="InterPro" id="IPR023996">
    <property type="entry name" value="TonB-dep_OMP_SusC/RagA"/>
</dbReference>
<name>A0A1H0JX84_9BACT</name>
<dbReference type="GO" id="GO:0009279">
    <property type="term" value="C:cell outer membrane"/>
    <property type="evidence" value="ECO:0007669"/>
    <property type="project" value="UniProtKB-SubCell"/>
</dbReference>
<keyword evidence="7 8" id="KW-0998">Cell outer membrane</keyword>
<evidence type="ECO:0000256" key="6">
    <source>
        <dbReference type="ARBA" id="ARBA00023136"/>
    </source>
</evidence>
<keyword evidence="6 8" id="KW-0472">Membrane</keyword>
<dbReference type="InterPro" id="IPR000531">
    <property type="entry name" value="Beta-barrel_TonB"/>
</dbReference>
<evidence type="ECO:0000313" key="13">
    <source>
        <dbReference type="EMBL" id="SDO48113.1"/>
    </source>
</evidence>
<organism evidence="13 14">
    <name type="scientific">Prevotella communis</name>
    <dbReference type="NCBI Taxonomy" id="2913614"/>
    <lineage>
        <taxon>Bacteria</taxon>
        <taxon>Pseudomonadati</taxon>
        <taxon>Bacteroidota</taxon>
        <taxon>Bacteroidia</taxon>
        <taxon>Bacteroidales</taxon>
        <taxon>Prevotellaceae</taxon>
        <taxon>Prevotella</taxon>
    </lineage>
</organism>
<dbReference type="SUPFAM" id="SSF49464">
    <property type="entry name" value="Carboxypeptidase regulatory domain-like"/>
    <property type="match status" value="1"/>
</dbReference>
<dbReference type="InterPro" id="IPR036942">
    <property type="entry name" value="Beta-barrel_TonB_sf"/>
</dbReference>
<evidence type="ECO:0000259" key="12">
    <source>
        <dbReference type="Pfam" id="PF07715"/>
    </source>
</evidence>
<comment type="caution">
    <text evidence="13">The sequence shown here is derived from an EMBL/GenBank/DDBJ whole genome shotgun (WGS) entry which is preliminary data.</text>
</comment>
<evidence type="ECO:0000259" key="11">
    <source>
        <dbReference type="Pfam" id="PF00593"/>
    </source>
</evidence>
<evidence type="ECO:0000256" key="3">
    <source>
        <dbReference type="ARBA" id="ARBA00022452"/>
    </source>
</evidence>
<dbReference type="Pfam" id="PF07715">
    <property type="entry name" value="Plug"/>
    <property type="match status" value="1"/>
</dbReference>
<reference evidence="14" key="1">
    <citation type="submission" date="2016-10" db="EMBL/GenBank/DDBJ databases">
        <authorList>
            <person name="de Groot N.N."/>
        </authorList>
    </citation>
    <scope>NUCLEOTIDE SEQUENCE [LARGE SCALE GENOMIC DNA]</scope>
    <source>
        <strain evidence="14">BP1-145</strain>
    </source>
</reference>
<evidence type="ECO:0000313" key="14">
    <source>
        <dbReference type="Proteomes" id="UP000199134"/>
    </source>
</evidence>
<gene>
    <name evidence="13" type="ORF">SAMN04487900_12210</name>
</gene>
<evidence type="ECO:0000256" key="10">
    <source>
        <dbReference type="SAM" id="SignalP"/>
    </source>
</evidence>
<keyword evidence="2 8" id="KW-0813">Transport</keyword>
<dbReference type="InterPro" id="IPR039426">
    <property type="entry name" value="TonB-dep_rcpt-like"/>
</dbReference>
<feature type="domain" description="TonB-dependent receptor-like beta-barrel" evidence="11">
    <location>
        <begin position="468"/>
        <end position="1063"/>
    </location>
</feature>
<proteinExistence type="inferred from homology"/>
<evidence type="ECO:0000256" key="4">
    <source>
        <dbReference type="ARBA" id="ARBA00022692"/>
    </source>
</evidence>
<evidence type="ECO:0000256" key="5">
    <source>
        <dbReference type="ARBA" id="ARBA00023077"/>
    </source>
</evidence>
<dbReference type="NCBIfam" id="TIGR04056">
    <property type="entry name" value="OMP_RagA_SusC"/>
    <property type="match status" value="1"/>
</dbReference>
<sequence length="1106" mass="123489">MTTMKSMIYNYIQRQSLRLSLCAIALTACSVAYAQDDVDAEEESTGFKAPKRTQVVDNNPTCNVQGIVFDDATKLPLAGVRIQALNDKRYVAMTDDDGKFFIKVPTFTTALFVQTPTYLSQQVSIKPGDEQQRVSIYLLSDAFATMYADGTTITAQNSFVSNGNGLSIDEEMTAKLGGDIRMNMHSGNLEQGAAMFIRGIGSLNGNAQPLVILDGVELDMQQSRSSLHLGDVFNMLSTISPEDIDKVTVLKNATALYGARGANGVIIIDTKRGHSMATRIDAKLGVGWTFTPSYPKMMNAAQYRNYAVEQLGTIAEVQNRIGSSTNPLQFNFLNDAKDGYYYNTYHNDTDWSKYVYRTALTHNYSINVQGGDDVGMYNLSVAYIQTMKNIKSTSFDRINVRFNTDIRLLWNLTTKFDMSFSRTNTNLFDDGIAEDLNSGVITSPAFLSLIKSPLLNPYQYNKNINAFTSLLADADDLYSTLKEGNYSQANPLALMRNGNGERKNRNENTFFNVAIAPTYEINSDWSVTSHFSYYLNRNSQAYYRPNIGMPSFAIKNLGTVYSKTASIFSKEINVLSNTHVDWKKKIGAHTIAATGGFRYTYFSYDNSDLSTQYSTKGEDDKNPKLATGNDVYDTVAGVDDVWKNMQWYASGDYNYMNKYFATVSLLAEANSRFGSNANGGVKLAGVKWAIFPSVQLGWVLSNEDWFPKNAGINYLRLNAGFDMSGNDDISNYAARTSFNSVRFNYQEIGTQLTNVGNEEIKWETTSKFNIGLQANFLHNRLGFNANYFIHNTKDLLALKSFENPIGGINNYWTNDGELRNTGFEVGINGKPISLKDWHLEIGATVGHYKNEVKALANGNYTSSIYGTDNILTSVGNPVGVFYGYKTKGVFSTTADAQAAALYLVDETGAQQYFQAGDVIFDDLNDDHQIDETDKTIIGDPNPDIYGNIFLNLNWKRFTLGMTFNYSLGNDVYNYQRSILNSGSTLYNQQVAEIAHWRYEGQQTSLPRLNYGDPMGNNRFSDRWIEDGSYLRMKSVMLTYQVPMPDSWQSWLQGISVWAEGRNLFTLTKYTGSDPEFAAGNNQLYQGIDCGTIAQGRIFSMGVKINL</sequence>
<evidence type="ECO:0000256" key="7">
    <source>
        <dbReference type="ARBA" id="ARBA00023237"/>
    </source>
</evidence>
<dbReference type="PROSITE" id="PS51257">
    <property type="entry name" value="PROKAR_LIPOPROTEIN"/>
    <property type="match status" value="1"/>
</dbReference>
<dbReference type="Pfam" id="PF00593">
    <property type="entry name" value="TonB_dep_Rec_b-barrel"/>
    <property type="match status" value="1"/>
</dbReference>
<evidence type="ECO:0000256" key="9">
    <source>
        <dbReference type="RuleBase" id="RU003357"/>
    </source>
</evidence>
<dbReference type="InterPro" id="IPR037066">
    <property type="entry name" value="Plug_dom_sf"/>
</dbReference>
<dbReference type="Gene3D" id="2.170.130.10">
    <property type="entry name" value="TonB-dependent receptor, plug domain"/>
    <property type="match status" value="1"/>
</dbReference>
<dbReference type="EMBL" id="FNIW01000022">
    <property type="protein sequence ID" value="SDO48113.1"/>
    <property type="molecule type" value="Genomic_DNA"/>
</dbReference>